<accession>A0A1G7HK50</accession>
<sequence length="245" mass="25817">MPLHYLRRLTSTTRSDAANRHLARYLALIAGATNAGGFLAVHQYTSHMSGIVSAAADNLASGNLSLVWDSFAAVLAFFCGAYGSTVLIRWGKSRALYSQYALPLLSEAVLMTVFGFTGKQFTGSRSLGTVILLCFTMGLQNAMITKISGSVIRTTHLTGMVTDIGIAIGRISSASSHPDVNVTEELATLNLLTSLIALFFAGGVIGAVGFKHAGFLFTLPLAILLLALALMPVIDDFRGQNAGAS</sequence>
<feature type="transmembrane region" description="Helical" evidence="1">
    <location>
        <begin position="124"/>
        <end position="144"/>
    </location>
</feature>
<dbReference type="EMBL" id="LT629690">
    <property type="protein sequence ID" value="SDF00768.1"/>
    <property type="molecule type" value="Genomic_DNA"/>
</dbReference>
<name>A0A1G7HK50_9BACT</name>
<feature type="transmembrane region" description="Helical" evidence="1">
    <location>
        <begin position="215"/>
        <end position="234"/>
    </location>
</feature>
<feature type="transmembrane region" description="Helical" evidence="1">
    <location>
        <begin position="21"/>
        <end position="45"/>
    </location>
</feature>
<feature type="transmembrane region" description="Helical" evidence="1">
    <location>
        <begin position="156"/>
        <end position="175"/>
    </location>
</feature>
<proteinExistence type="predicted"/>
<reference evidence="2 3" key="1">
    <citation type="submission" date="2016-10" db="EMBL/GenBank/DDBJ databases">
        <authorList>
            <person name="de Groot N.N."/>
        </authorList>
    </citation>
    <scope>NUCLEOTIDE SEQUENCE [LARGE SCALE GENOMIC DNA]</scope>
    <source>
        <strain evidence="2 3">GAS232</strain>
    </source>
</reference>
<feature type="transmembrane region" description="Helical" evidence="1">
    <location>
        <begin position="100"/>
        <end position="118"/>
    </location>
</feature>
<gene>
    <name evidence="2" type="ORF">SAMN05444167_1107</name>
</gene>
<dbReference type="AlphaFoldDB" id="A0A1G7HK50"/>
<keyword evidence="3" id="KW-1185">Reference proteome</keyword>
<keyword evidence="1" id="KW-0812">Transmembrane</keyword>
<dbReference type="PANTHER" id="PTHR37314:SF4">
    <property type="entry name" value="UPF0700 TRANSMEMBRANE PROTEIN YOAK"/>
    <property type="match status" value="1"/>
</dbReference>
<feature type="transmembrane region" description="Helical" evidence="1">
    <location>
        <begin position="187"/>
        <end position="208"/>
    </location>
</feature>
<evidence type="ECO:0000256" key="1">
    <source>
        <dbReference type="SAM" id="Phobius"/>
    </source>
</evidence>
<protein>
    <submittedName>
        <fullName evidence="2">Uncharacterized membrane protein YoaK, UPF0700 family</fullName>
    </submittedName>
</protein>
<dbReference type="Pfam" id="PF06912">
    <property type="entry name" value="DUF1275"/>
    <property type="match status" value="1"/>
</dbReference>
<dbReference type="PANTHER" id="PTHR37314">
    <property type="entry name" value="SLR0142 PROTEIN"/>
    <property type="match status" value="1"/>
</dbReference>
<dbReference type="InterPro" id="IPR010699">
    <property type="entry name" value="DUF1275"/>
</dbReference>
<evidence type="ECO:0000313" key="2">
    <source>
        <dbReference type="EMBL" id="SDF00768.1"/>
    </source>
</evidence>
<keyword evidence="1" id="KW-0472">Membrane</keyword>
<evidence type="ECO:0000313" key="3">
    <source>
        <dbReference type="Proteomes" id="UP000182427"/>
    </source>
</evidence>
<feature type="transmembrane region" description="Helical" evidence="1">
    <location>
        <begin position="65"/>
        <end position="88"/>
    </location>
</feature>
<organism evidence="2 3">
    <name type="scientific">Terriglobus roseus</name>
    <dbReference type="NCBI Taxonomy" id="392734"/>
    <lineage>
        <taxon>Bacteria</taxon>
        <taxon>Pseudomonadati</taxon>
        <taxon>Acidobacteriota</taxon>
        <taxon>Terriglobia</taxon>
        <taxon>Terriglobales</taxon>
        <taxon>Acidobacteriaceae</taxon>
        <taxon>Terriglobus</taxon>
    </lineage>
</organism>
<dbReference type="Proteomes" id="UP000182427">
    <property type="component" value="Chromosome I"/>
</dbReference>
<keyword evidence="1" id="KW-1133">Transmembrane helix</keyword>
<dbReference type="OrthoDB" id="270162at2"/>